<reference evidence="1 2" key="1">
    <citation type="submission" date="2020-04" db="EMBL/GenBank/DDBJ databases">
        <title>Molecular characterization of pseudomonads from Agaricus bisporus reveal novel blotch 2 pathogens in Western Europe.</title>
        <authorList>
            <person name="Taparia T."/>
            <person name="Krijger M."/>
            <person name="Haynes E."/>
            <person name="Elpinstone J.G."/>
            <person name="Noble R."/>
            <person name="Van Der Wolf J."/>
        </authorList>
    </citation>
    <scope>NUCLEOTIDE SEQUENCE [LARGE SCALE GENOMIC DNA]</scope>
    <source>
        <strain evidence="1 2">IPO3738</strain>
    </source>
</reference>
<dbReference type="Proteomes" id="UP000517547">
    <property type="component" value="Unassembled WGS sequence"/>
</dbReference>
<sequence>MPKGYQSFLQKSTRMTFCSKEKLANHDLSAAWVASALSHFKIEASDTKDYKYPLDRQPARARIWPE</sequence>
<dbReference type="AlphaFoldDB" id="A0A7Y7XWI8"/>
<dbReference type="EMBL" id="JACAQE010000002">
    <property type="protein sequence ID" value="NWC13306.1"/>
    <property type="molecule type" value="Genomic_DNA"/>
</dbReference>
<dbReference type="GeneID" id="57659012"/>
<proteinExistence type="predicted"/>
<dbReference type="RefSeq" id="WP_017128625.1">
    <property type="nucleotide sequence ID" value="NZ_JACAOR010000001.1"/>
</dbReference>
<comment type="caution">
    <text evidence="1">The sequence shown here is derived from an EMBL/GenBank/DDBJ whole genome shotgun (WGS) entry which is preliminary data.</text>
</comment>
<evidence type="ECO:0000313" key="1">
    <source>
        <dbReference type="EMBL" id="NWC13306.1"/>
    </source>
</evidence>
<protein>
    <submittedName>
        <fullName evidence="1">Uncharacterized protein</fullName>
    </submittedName>
</protein>
<evidence type="ECO:0000313" key="2">
    <source>
        <dbReference type="Proteomes" id="UP000517547"/>
    </source>
</evidence>
<accession>A0A7Y7XWI8</accession>
<organism evidence="1 2">
    <name type="scientific">Pseudomonas gingeri</name>
    <dbReference type="NCBI Taxonomy" id="117681"/>
    <lineage>
        <taxon>Bacteria</taxon>
        <taxon>Pseudomonadati</taxon>
        <taxon>Pseudomonadota</taxon>
        <taxon>Gammaproteobacteria</taxon>
        <taxon>Pseudomonadales</taxon>
        <taxon>Pseudomonadaceae</taxon>
        <taxon>Pseudomonas</taxon>
    </lineage>
</organism>
<name>A0A7Y7XWI8_9PSED</name>
<gene>
    <name evidence="1" type="ORF">HX845_06640</name>
</gene>